<dbReference type="Pfam" id="PF13874">
    <property type="entry name" value="Nup54"/>
    <property type="match status" value="1"/>
</dbReference>
<evidence type="ECO:0000256" key="2">
    <source>
        <dbReference type="ARBA" id="ARBA00022448"/>
    </source>
</evidence>
<gene>
    <name evidence="6" type="ORF">OEZ85_006893</name>
</gene>
<sequence>MAAFGQAPSAFGAPSTGFSFGGAAASSTPAFGAASAPAFGAPATSTPSLFGASSTPAFGAAASTPAFGTSTFGSSTPAFGASSTPAFGAPATGGLFGAASSAAASSGGAFSFSLPSSSQPAAAPAGTGFGSIFSTPAAAPAAGAGLFGQPQQQQQQQQQQQGTANIFGALTVPGQQQQQQQLSPLAYSSSSHEAVKRELEGIATAYMPGHSSYRFQHIFLNVLDNPAQKVKPAAVVDELSWKQAMRDAGGPDNPDRLWPVAANGFDDLVKRTQAQAEGLAANRARLTELREHAYKQAQRQAGIIARVARAREQHMELSNRLMGVARHVDGLEGRIASFMGLRGELSRGKEATLSRALEAVEAQLSPTSPAGLQRRLDALAAACRLRASSGTLGMGGSTQGGVKLDAASLAQLFAVLKEHVEGLKQLQEVLRRDVLDVEIMRGVRQDSIVPAAMNMAPVELI</sequence>
<evidence type="ECO:0000313" key="7">
    <source>
        <dbReference type="Proteomes" id="UP001244341"/>
    </source>
</evidence>
<accession>A0ABY8TWS0</accession>
<dbReference type="Pfam" id="PF12815">
    <property type="entry name" value="CTD"/>
    <property type="match status" value="1"/>
</dbReference>
<evidence type="ECO:0000256" key="3">
    <source>
        <dbReference type="ARBA" id="ARBA00023242"/>
    </source>
</evidence>
<name>A0ABY8TWS0_TETOB</name>
<feature type="region of interest" description="Disordered" evidence="4">
    <location>
        <begin position="143"/>
        <end position="162"/>
    </location>
</feature>
<dbReference type="InterPro" id="IPR025712">
    <property type="entry name" value="Nup54_alpha-helical_dom"/>
</dbReference>
<proteinExistence type="predicted"/>
<keyword evidence="2" id="KW-0813">Transport</keyword>
<organism evidence="6 7">
    <name type="scientific">Tetradesmus obliquus</name>
    <name type="common">Green alga</name>
    <name type="synonym">Acutodesmus obliquus</name>
    <dbReference type="NCBI Taxonomy" id="3088"/>
    <lineage>
        <taxon>Eukaryota</taxon>
        <taxon>Viridiplantae</taxon>
        <taxon>Chlorophyta</taxon>
        <taxon>core chlorophytes</taxon>
        <taxon>Chlorophyceae</taxon>
        <taxon>CS clade</taxon>
        <taxon>Sphaeropleales</taxon>
        <taxon>Scenedesmaceae</taxon>
        <taxon>Tetradesmus</taxon>
    </lineage>
</organism>
<keyword evidence="3" id="KW-0539">Nucleus</keyword>
<dbReference type="PANTHER" id="PTHR13000:SF0">
    <property type="entry name" value="NUCLEOPORIN P54"/>
    <property type="match status" value="1"/>
</dbReference>
<protein>
    <recommendedName>
        <fullName evidence="5">Nucleoporin Nup54 alpha-helical domain-containing protein</fullName>
    </recommendedName>
</protein>
<dbReference type="EMBL" id="CP126211">
    <property type="protein sequence ID" value="WIA13309.1"/>
    <property type="molecule type" value="Genomic_DNA"/>
</dbReference>
<keyword evidence="7" id="KW-1185">Reference proteome</keyword>
<comment type="subcellular location">
    <subcellularLocation>
        <location evidence="1">Nucleus</location>
    </subcellularLocation>
</comment>
<dbReference type="SUPFAM" id="SSF81995">
    <property type="entry name" value="beta-sandwich domain of Sec23/24"/>
    <property type="match status" value="1"/>
</dbReference>
<reference evidence="6 7" key="1">
    <citation type="submission" date="2023-05" db="EMBL/GenBank/DDBJ databases">
        <title>A 100% complete, gapless, phased diploid assembly of the Scenedesmus obliquus UTEX 3031 genome.</title>
        <authorList>
            <person name="Biondi T.C."/>
            <person name="Hanschen E.R."/>
            <person name="Kwon T."/>
            <person name="Eng W."/>
            <person name="Kruse C.P.S."/>
            <person name="Koehler S.I."/>
            <person name="Kunde Y."/>
            <person name="Gleasner C.D."/>
            <person name="You Mak K.T."/>
            <person name="Polle J."/>
            <person name="Hovde B.T."/>
            <person name="Starkenburg S.R."/>
        </authorList>
    </citation>
    <scope>NUCLEOTIDE SEQUENCE [LARGE SCALE GENOMIC DNA]</scope>
    <source>
        <strain evidence="6 7">DOE0152z</strain>
    </source>
</reference>
<feature type="domain" description="Nucleoporin Nup54 alpha-helical" evidence="5">
    <location>
        <begin position="234"/>
        <end position="381"/>
    </location>
</feature>
<evidence type="ECO:0000256" key="1">
    <source>
        <dbReference type="ARBA" id="ARBA00004123"/>
    </source>
</evidence>
<dbReference type="PANTHER" id="PTHR13000">
    <property type="entry name" value="NUCLEOPORIN P54"/>
    <property type="match status" value="1"/>
</dbReference>
<evidence type="ECO:0000313" key="6">
    <source>
        <dbReference type="EMBL" id="WIA13309.1"/>
    </source>
</evidence>
<evidence type="ECO:0000259" key="5">
    <source>
        <dbReference type="Pfam" id="PF13874"/>
    </source>
</evidence>
<dbReference type="Proteomes" id="UP001244341">
    <property type="component" value="Chromosome 4b"/>
</dbReference>
<dbReference type="InterPro" id="IPR024864">
    <property type="entry name" value="Nup54/Nup57/Nup44"/>
</dbReference>
<evidence type="ECO:0000256" key="4">
    <source>
        <dbReference type="SAM" id="MobiDB-lite"/>
    </source>
</evidence>